<protein>
    <submittedName>
        <fullName evidence="2">Uncharacterized protein</fullName>
    </submittedName>
</protein>
<reference evidence="2 3" key="1">
    <citation type="submission" date="2016-01" db="EMBL/GenBank/DDBJ databases">
        <authorList>
            <person name="Mitreva M."/>
            <person name="Pepin K.H."/>
            <person name="Mihindukulasuriya K.A."/>
            <person name="Fulton R."/>
            <person name="Fronick C."/>
            <person name="O'Laughlin M."/>
            <person name="Miner T."/>
            <person name="Herter B."/>
            <person name="Rosa B.A."/>
            <person name="Cordes M."/>
            <person name="Tomlinson C."/>
            <person name="Wollam A."/>
            <person name="Palsikar V.B."/>
            <person name="Mardis E.R."/>
            <person name="Wilson R.K."/>
        </authorList>
    </citation>
    <scope>NUCLEOTIDE SEQUENCE [LARGE SCALE GENOMIC DNA]</scope>
    <source>
        <strain evidence="2 3">DNF00696</strain>
    </source>
</reference>
<evidence type="ECO:0000256" key="1">
    <source>
        <dbReference type="SAM" id="MobiDB-lite"/>
    </source>
</evidence>
<dbReference type="EMBL" id="LSDN01000028">
    <property type="protein sequence ID" value="KXB79320.1"/>
    <property type="molecule type" value="Genomic_DNA"/>
</dbReference>
<gene>
    <name evidence="2" type="ORF">HMPREF1862_01943</name>
</gene>
<feature type="region of interest" description="Disordered" evidence="1">
    <location>
        <begin position="1"/>
        <end position="42"/>
    </location>
</feature>
<sequence>MIKSSGKAISGFTAATQGGSEGERQATFSSDSPSLCAAAFRV</sequence>
<evidence type="ECO:0000313" key="3">
    <source>
        <dbReference type="Proteomes" id="UP000070572"/>
    </source>
</evidence>
<dbReference type="AlphaFoldDB" id="A0AB34WXI3"/>
<accession>A0AB34WXI3</accession>
<organism evidence="2 3">
    <name type="scientific">Varibaculum cambriense</name>
    <dbReference type="NCBI Taxonomy" id="184870"/>
    <lineage>
        <taxon>Bacteria</taxon>
        <taxon>Bacillati</taxon>
        <taxon>Actinomycetota</taxon>
        <taxon>Actinomycetes</taxon>
        <taxon>Actinomycetales</taxon>
        <taxon>Actinomycetaceae</taxon>
        <taxon>Varibaculum</taxon>
    </lineage>
</organism>
<comment type="caution">
    <text evidence="2">The sequence shown here is derived from an EMBL/GenBank/DDBJ whole genome shotgun (WGS) entry which is preliminary data.</text>
</comment>
<name>A0AB34WXI3_9ACTO</name>
<proteinExistence type="predicted"/>
<evidence type="ECO:0000313" key="2">
    <source>
        <dbReference type="EMBL" id="KXB79320.1"/>
    </source>
</evidence>
<dbReference type="Proteomes" id="UP000070572">
    <property type="component" value="Unassembled WGS sequence"/>
</dbReference>